<comment type="caution">
    <text evidence="2">The sequence shown here is derived from an EMBL/GenBank/DDBJ whole genome shotgun (WGS) entry which is preliminary data.</text>
</comment>
<keyword evidence="3" id="KW-1185">Reference proteome</keyword>
<dbReference type="EMBL" id="SPHZ02000011">
    <property type="protein sequence ID" value="KAF0891834.1"/>
    <property type="molecule type" value="Genomic_DNA"/>
</dbReference>
<proteinExistence type="predicted"/>
<protein>
    <submittedName>
        <fullName evidence="2">Uncharacterized protein</fullName>
    </submittedName>
</protein>
<name>A0A6G1BW23_9ORYZ</name>
<evidence type="ECO:0000256" key="1">
    <source>
        <dbReference type="SAM" id="MobiDB-lite"/>
    </source>
</evidence>
<reference evidence="2 3" key="1">
    <citation type="submission" date="2019-11" db="EMBL/GenBank/DDBJ databases">
        <title>Whole genome sequence of Oryza granulata.</title>
        <authorList>
            <person name="Li W."/>
        </authorList>
    </citation>
    <scope>NUCLEOTIDE SEQUENCE [LARGE SCALE GENOMIC DNA]</scope>
    <source>
        <strain evidence="3">cv. Menghai</strain>
        <tissue evidence="2">Leaf</tissue>
    </source>
</reference>
<organism evidence="2 3">
    <name type="scientific">Oryza meyeriana var. granulata</name>
    <dbReference type="NCBI Taxonomy" id="110450"/>
    <lineage>
        <taxon>Eukaryota</taxon>
        <taxon>Viridiplantae</taxon>
        <taxon>Streptophyta</taxon>
        <taxon>Embryophyta</taxon>
        <taxon>Tracheophyta</taxon>
        <taxon>Spermatophyta</taxon>
        <taxon>Magnoliopsida</taxon>
        <taxon>Liliopsida</taxon>
        <taxon>Poales</taxon>
        <taxon>Poaceae</taxon>
        <taxon>BOP clade</taxon>
        <taxon>Oryzoideae</taxon>
        <taxon>Oryzeae</taxon>
        <taxon>Oryzinae</taxon>
        <taxon>Oryza</taxon>
        <taxon>Oryza meyeriana</taxon>
    </lineage>
</organism>
<evidence type="ECO:0000313" key="3">
    <source>
        <dbReference type="Proteomes" id="UP000479710"/>
    </source>
</evidence>
<dbReference type="AlphaFoldDB" id="A0A6G1BW23"/>
<feature type="compositionally biased region" description="Low complexity" evidence="1">
    <location>
        <begin position="47"/>
        <end position="58"/>
    </location>
</feature>
<sequence>MNVSHCSLAGSLGPSPDVKNKTKSSLAPAPQGPITQSGPCKDEGRRMASMATSGMATADKTTQRWLMAWERTTSG</sequence>
<dbReference type="Proteomes" id="UP000479710">
    <property type="component" value="Unassembled WGS sequence"/>
</dbReference>
<evidence type="ECO:0000313" key="2">
    <source>
        <dbReference type="EMBL" id="KAF0891834.1"/>
    </source>
</evidence>
<accession>A0A6G1BW23</accession>
<gene>
    <name evidence="2" type="ORF">E2562_011013</name>
</gene>
<feature type="region of interest" description="Disordered" evidence="1">
    <location>
        <begin position="1"/>
        <end position="63"/>
    </location>
</feature>